<dbReference type="InterPro" id="IPR000821">
    <property type="entry name" value="Ala_racemase"/>
</dbReference>
<dbReference type="SMART" id="SM01005">
    <property type="entry name" value="Ala_racemase_C"/>
    <property type="match status" value="1"/>
</dbReference>
<feature type="active site" description="Proton acceptor; specific for D-alanine" evidence="5">
    <location>
        <position position="520"/>
    </location>
</feature>
<dbReference type="InterPro" id="IPR036615">
    <property type="entry name" value="Mur_ligase_C_dom_sf"/>
</dbReference>
<comment type="similarity">
    <text evidence="5">Belongs to the alanine racemase family.</text>
</comment>
<dbReference type="EC" id="5.1.1.1" evidence="5"/>
<dbReference type="Gene3D" id="3.40.1390.10">
    <property type="entry name" value="MurE/MurF, N-terminal domain"/>
    <property type="match status" value="1"/>
</dbReference>
<evidence type="ECO:0000256" key="4">
    <source>
        <dbReference type="ARBA" id="ARBA00023235"/>
    </source>
</evidence>
<keyword evidence="4 5" id="KW-0413">Isomerase</keyword>
<evidence type="ECO:0000256" key="5">
    <source>
        <dbReference type="HAMAP-Rule" id="MF_01201"/>
    </source>
</evidence>
<evidence type="ECO:0000256" key="3">
    <source>
        <dbReference type="ARBA" id="ARBA00022898"/>
    </source>
</evidence>
<feature type="active site" description="Proton acceptor; specific for L-alanine" evidence="5">
    <location>
        <position position="746"/>
    </location>
</feature>
<proteinExistence type="inferred from homology"/>
<dbReference type="Pfam" id="PF08245">
    <property type="entry name" value="Mur_ligase_M"/>
    <property type="match status" value="1"/>
</dbReference>
<dbReference type="InterPro" id="IPR036565">
    <property type="entry name" value="Mur-like_cat_sf"/>
</dbReference>
<dbReference type="Gene3D" id="3.90.190.20">
    <property type="entry name" value="Mur ligase, C-terminal domain"/>
    <property type="match status" value="1"/>
</dbReference>
<organism evidence="9 10">
    <name type="scientific">Chitinophaga polysaccharea</name>
    <dbReference type="NCBI Taxonomy" id="1293035"/>
    <lineage>
        <taxon>Bacteria</taxon>
        <taxon>Pseudomonadati</taxon>
        <taxon>Bacteroidota</taxon>
        <taxon>Chitinophagia</taxon>
        <taxon>Chitinophagales</taxon>
        <taxon>Chitinophagaceae</taxon>
        <taxon>Chitinophaga</taxon>
    </lineage>
</organism>
<comment type="pathway">
    <text evidence="5">Amino-acid biosynthesis; D-alanine biosynthesis; D-alanine from L-alanine: step 1/1.</text>
</comment>
<evidence type="ECO:0000256" key="6">
    <source>
        <dbReference type="PIRSR" id="PIRSR600821-50"/>
    </source>
</evidence>
<comment type="catalytic activity">
    <reaction evidence="1 5">
        <text>L-alanine = D-alanine</text>
        <dbReference type="Rhea" id="RHEA:20249"/>
        <dbReference type="ChEBI" id="CHEBI:57416"/>
        <dbReference type="ChEBI" id="CHEBI:57972"/>
        <dbReference type="EC" id="5.1.1.1"/>
    </reaction>
</comment>
<dbReference type="InterPro" id="IPR035911">
    <property type="entry name" value="MurE/MurF_N"/>
</dbReference>
<feature type="modified residue" description="N6-(pyridoxal phosphate)lysine" evidence="5 6">
    <location>
        <position position="520"/>
    </location>
</feature>
<sequence>MRCLHLLSDYSNLINVYNAASINKTLKGELLQETGFSEIDHLLLDSRKLSFPETSLFIPLVSPRRNAHQYIEELYRKGVSNFIVSESVPLEKYPKANFILVKDTLQALHTLVAFHRQQFHIPVIGITGSNGKTIVKEWLYQLLEKDYNIVRSPKSYNSQIGVPLSVWQMKPEHQLAIFEAGISQPGEMVNLEKIIRPTIGIFTNIGEAHSEGFLNIRQKINEKLVLFAKSDILIYCKDYLALNECVLSFHNQVGKKENQEGGGGGPELFSWSRKTDADLRVTTVEKLDNHTRIEVLYKQEPLQFRIPFVDEGSIENAIHCVALMLYLGKEQAVIQQRMDQLSNIAMRLELKQGINNCSVINDAYNLDLGSLTIALDFLQQQQQHATRTVILSDILQSGKSDATLYEEVADLLQKKAINKLVAIGKNIGREKKSFQQVEGLKTQFFTTTDEYIQQFNADDFQNETILVKGSRIFQFERIGKLLEQKAHQTILEINLSAISHNVKLYQSMLKPDTRLMAMVKAFSYGSGSFEIANLLQFHGVDYLAVAYADEGVELRRAGITMPIMVMNPEPASFDAILHWNLEPEIYSMQILLQFMEEIAAAGKTEFPVHIKLDTGMHRLGFVKSEITELAQLLTASRLMKVQSIFSHLAASEDPEKDALTQQQGRLFYDMSHELQKALGYAVIRHIANSAAITRHPDLQLDMVRLGIGMYGIDSSNGIQEQLRNVSTLKTTVAQLKHLDAGDTVGYGAKWAAKGPAVTATVRIGYADGYPRRLGQGVGKMLIRGKLAPVVGIVAMDMLMLDVTHIPDVMEGDEVIVFGQDLSVQELAAWADTIPYEILTGISQRVKRVYFQE</sequence>
<dbReference type="GO" id="GO:0030632">
    <property type="term" value="P:D-alanine biosynthetic process"/>
    <property type="evidence" value="ECO:0007669"/>
    <property type="project" value="UniProtKB-UniRule"/>
</dbReference>
<dbReference type="GO" id="GO:0047480">
    <property type="term" value="F:UDP-N-acetylmuramoyl-tripeptide-D-alanyl-D-alanine ligase activity"/>
    <property type="evidence" value="ECO:0007669"/>
    <property type="project" value="InterPro"/>
</dbReference>
<dbReference type="PANTHER" id="PTHR30511:SF0">
    <property type="entry name" value="ALANINE RACEMASE, CATABOLIC-RELATED"/>
    <property type="match status" value="1"/>
</dbReference>
<dbReference type="EMBL" id="VIWO01000001">
    <property type="protein sequence ID" value="TWF45166.1"/>
    <property type="molecule type" value="Genomic_DNA"/>
</dbReference>
<dbReference type="InterPro" id="IPR001608">
    <property type="entry name" value="Ala_racemase_N"/>
</dbReference>
<feature type="binding site" evidence="5 7">
    <location>
        <position position="795"/>
    </location>
    <ligand>
        <name>substrate</name>
    </ligand>
</feature>
<dbReference type="NCBIfam" id="NF008897">
    <property type="entry name" value="PRK11930.1"/>
    <property type="match status" value="1"/>
</dbReference>
<dbReference type="NCBIfam" id="TIGR00492">
    <property type="entry name" value="alr"/>
    <property type="match status" value="1"/>
</dbReference>
<keyword evidence="9" id="KW-0436">Ligase</keyword>
<dbReference type="CDD" id="cd00430">
    <property type="entry name" value="PLPDE_III_AR"/>
    <property type="match status" value="1"/>
</dbReference>
<dbReference type="GO" id="GO:0005829">
    <property type="term" value="C:cytosol"/>
    <property type="evidence" value="ECO:0007669"/>
    <property type="project" value="TreeGrafter"/>
</dbReference>
<feature type="domain" description="Alanine racemase C-terminal" evidence="8">
    <location>
        <begin position="725"/>
        <end position="850"/>
    </location>
</feature>
<dbReference type="Gene3D" id="3.20.20.10">
    <property type="entry name" value="Alanine racemase"/>
    <property type="match status" value="1"/>
</dbReference>
<dbReference type="PRINTS" id="PR00992">
    <property type="entry name" value="ALARACEMASE"/>
</dbReference>
<dbReference type="Proteomes" id="UP000320811">
    <property type="component" value="Unassembled WGS sequence"/>
</dbReference>
<dbReference type="PANTHER" id="PTHR30511">
    <property type="entry name" value="ALANINE RACEMASE"/>
    <property type="match status" value="1"/>
</dbReference>
<dbReference type="Gene3D" id="2.40.37.10">
    <property type="entry name" value="Lyase, Ornithine Decarboxylase, Chain A, domain 1"/>
    <property type="match status" value="1"/>
</dbReference>
<dbReference type="AlphaFoldDB" id="A0A561Q496"/>
<dbReference type="InterPro" id="IPR013221">
    <property type="entry name" value="Mur_ligase_cen"/>
</dbReference>
<dbReference type="Pfam" id="PF00842">
    <property type="entry name" value="Ala_racemase_C"/>
    <property type="match status" value="1"/>
</dbReference>
<evidence type="ECO:0000256" key="1">
    <source>
        <dbReference type="ARBA" id="ARBA00000316"/>
    </source>
</evidence>
<evidence type="ECO:0000256" key="2">
    <source>
        <dbReference type="ARBA" id="ARBA00001933"/>
    </source>
</evidence>
<dbReference type="InterPro" id="IPR004101">
    <property type="entry name" value="Mur_ligase_C"/>
</dbReference>
<dbReference type="SUPFAM" id="SSF53244">
    <property type="entry name" value="MurD-like peptide ligases, peptide-binding domain"/>
    <property type="match status" value="1"/>
</dbReference>
<dbReference type="FunFam" id="3.20.20.10:FF:000002">
    <property type="entry name" value="Alanine racemase"/>
    <property type="match status" value="1"/>
</dbReference>
<gene>
    <name evidence="9" type="ORF">FHW36_1011093</name>
</gene>
<protein>
    <recommendedName>
        <fullName evidence="5">Alanine racemase</fullName>
        <ecNumber evidence="5">5.1.1.1</ecNumber>
    </recommendedName>
</protein>
<dbReference type="GO" id="GO:0005524">
    <property type="term" value="F:ATP binding"/>
    <property type="evidence" value="ECO:0007669"/>
    <property type="project" value="InterPro"/>
</dbReference>
<accession>A0A561Q496</accession>
<dbReference type="SUPFAM" id="SSF50621">
    <property type="entry name" value="Alanine racemase C-terminal domain-like"/>
    <property type="match status" value="1"/>
</dbReference>
<dbReference type="UniPathway" id="UPA00042">
    <property type="reaction ID" value="UER00497"/>
</dbReference>
<dbReference type="Pfam" id="PF02875">
    <property type="entry name" value="Mur_ligase_C"/>
    <property type="match status" value="1"/>
</dbReference>
<dbReference type="GO" id="GO:0071555">
    <property type="term" value="P:cell wall organization"/>
    <property type="evidence" value="ECO:0007669"/>
    <property type="project" value="InterPro"/>
</dbReference>
<dbReference type="InterPro" id="IPR005863">
    <property type="entry name" value="UDP-N-AcMur_synth"/>
</dbReference>
<dbReference type="NCBIfam" id="TIGR01143">
    <property type="entry name" value="murF"/>
    <property type="match status" value="1"/>
</dbReference>
<name>A0A561Q496_9BACT</name>
<evidence type="ECO:0000256" key="7">
    <source>
        <dbReference type="PIRSR" id="PIRSR600821-52"/>
    </source>
</evidence>
<comment type="function">
    <text evidence="5">Catalyzes the interconversion of L-alanine and D-alanine. May also act on other amino acids.</text>
</comment>
<dbReference type="InterPro" id="IPR029066">
    <property type="entry name" value="PLP-binding_barrel"/>
</dbReference>
<keyword evidence="3 5" id="KW-0663">Pyridoxal phosphate</keyword>
<dbReference type="GO" id="GO:0008784">
    <property type="term" value="F:alanine racemase activity"/>
    <property type="evidence" value="ECO:0007669"/>
    <property type="project" value="UniProtKB-UniRule"/>
</dbReference>
<reference evidence="9 10" key="1">
    <citation type="submission" date="2019-06" db="EMBL/GenBank/DDBJ databases">
        <title>Sorghum-associated microbial communities from plants grown in Nebraska, USA.</title>
        <authorList>
            <person name="Schachtman D."/>
        </authorList>
    </citation>
    <scope>NUCLEOTIDE SEQUENCE [LARGE SCALE GENOMIC DNA]</scope>
    <source>
        <strain evidence="9 10">1209</strain>
    </source>
</reference>
<dbReference type="SUPFAM" id="SSF51419">
    <property type="entry name" value="PLP-binding barrel"/>
    <property type="match status" value="1"/>
</dbReference>
<comment type="cofactor">
    <cofactor evidence="2 5 6">
        <name>pyridoxal 5'-phosphate</name>
        <dbReference type="ChEBI" id="CHEBI:597326"/>
    </cofactor>
</comment>
<comment type="caution">
    <text evidence="9">The sequence shown here is derived from an EMBL/GenBank/DDBJ whole genome shotgun (WGS) entry which is preliminary data.</text>
</comment>
<dbReference type="Gene3D" id="3.40.1190.10">
    <property type="entry name" value="Mur-like, catalytic domain"/>
    <property type="match status" value="1"/>
</dbReference>
<dbReference type="GO" id="GO:0030170">
    <property type="term" value="F:pyridoxal phosphate binding"/>
    <property type="evidence" value="ECO:0007669"/>
    <property type="project" value="UniProtKB-UniRule"/>
</dbReference>
<dbReference type="SUPFAM" id="SSF63418">
    <property type="entry name" value="MurE/MurF N-terminal domain"/>
    <property type="match status" value="1"/>
</dbReference>
<evidence type="ECO:0000259" key="8">
    <source>
        <dbReference type="SMART" id="SM01005"/>
    </source>
</evidence>
<dbReference type="InterPro" id="IPR009006">
    <property type="entry name" value="Ala_racemase/Decarboxylase_C"/>
</dbReference>
<keyword evidence="10" id="KW-1185">Reference proteome</keyword>
<feature type="binding site" evidence="5 7">
    <location>
        <position position="618"/>
    </location>
    <ligand>
        <name>substrate</name>
    </ligand>
</feature>
<evidence type="ECO:0000313" key="9">
    <source>
        <dbReference type="EMBL" id="TWF45166.1"/>
    </source>
</evidence>
<dbReference type="Pfam" id="PF01168">
    <property type="entry name" value="Ala_racemase_N"/>
    <property type="match status" value="1"/>
</dbReference>
<dbReference type="InterPro" id="IPR011079">
    <property type="entry name" value="Ala_racemase_C"/>
</dbReference>
<dbReference type="HAMAP" id="MF_01201">
    <property type="entry name" value="Ala_racemase"/>
    <property type="match status" value="1"/>
</dbReference>
<evidence type="ECO:0000313" key="10">
    <source>
        <dbReference type="Proteomes" id="UP000320811"/>
    </source>
</evidence>
<dbReference type="SUPFAM" id="SSF53623">
    <property type="entry name" value="MurD-like peptide ligases, catalytic domain"/>
    <property type="match status" value="1"/>
</dbReference>